<dbReference type="PANTHER" id="PTHR47199:SF2">
    <property type="entry name" value="PHOTOSYSTEM II STABILITY_ASSEMBLY FACTOR HCF136, CHLOROPLASTIC"/>
    <property type="match status" value="1"/>
</dbReference>
<dbReference type="OrthoDB" id="9813892at2"/>
<dbReference type="EMBL" id="JNFF01000033">
    <property type="protein sequence ID" value="KEQ30590.1"/>
    <property type="molecule type" value="Genomic_DNA"/>
</dbReference>
<evidence type="ECO:0000256" key="3">
    <source>
        <dbReference type="SAM" id="SignalP"/>
    </source>
</evidence>
<dbReference type="eggNOG" id="COG4447">
    <property type="taxonomic scope" value="Bacteria"/>
</dbReference>
<dbReference type="Pfam" id="PF14870">
    <property type="entry name" value="PSII_BNR"/>
    <property type="match status" value="1"/>
</dbReference>
<organism evidence="5 6">
    <name type="scientific">Pedobacter antarcticus 4BY</name>
    <dbReference type="NCBI Taxonomy" id="1358423"/>
    <lineage>
        <taxon>Bacteria</taxon>
        <taxon>Pseudomonadati</taxon>
        <taxon>Bacteroidota</taxon>
        <taxon>Sphingobacteriia</taxon>
        <taxon>Sphingobacteriales</taxon>
        <taxon>Sphingobacteriaceae</taxon>
        <taxon>Pedobacter</taxon>
    </lineage>
</organism>
<protein>
    <submittedName>
        <fullName evidence="5">Oxidoreductase</fullName>
    </submittedName>
</protein>
<dbReference type="Gene3D" id="2.130.10.10">
    <property type="entry name" value="YVTN repeat-like/Quinoprotein amine dehydrogenase"/>
    <property type="match status" value="1"/>
</dbReference>
<evidence type="ECO:0000259" key="4">
    <source>
        <dbReference type="Pfam" id="PF14870"/>
    </source>
</evidence>
<evidence type="ECO:0000256" key="1">
    <source>
        <dbReference type="ARBA" id="ARBA00022531"/>
    </source>
</evidence>
<sequence>MRITLILICLFPLAAIAQTYELSTSNASANTSLRGLSVVSDSVAWVSGSNGLIGKTTDGGKQWKWQKPAGFENSDFRDIEAFDEQKAVVMSSGSPAVVLRTEDGGKNWSTSYKNADTAIFLDGMAFWSESRGLIFGDPVKNKMQLLETADGGITWKDVSENMKIEMAEGEAGFAASGSSIKVLPGGKAWIATGGSKSGIYATEDYGIEWKRYDCPILHGNNSSGAFSLDFYTGTHGIVVGGDYKRDQENSNNILLTKDGGKSWNKPSRPVFGFRSGVIWFNDEVCFATGTSGTDVSRDGGMNWYHISDESFNAIQRAKNGKLIILAGNKGLIYTLKIK</sequence>
<proteinExistence type="predicted"/>
<dbReference type="GO" id="GO:0015979">
    <property type="term" value="P:photosynthesis"/>
    <property type="evidence" value="ECO:0007669"/>
    <property type="project" value="UniProtKB-KW"/>
</dbReference>
<dbReference type="SUPFAM" id="SSF50939">
    <property type="entry name" value="Sialidases"/>
    <property type="match status" value="1"/>
</dbReference>
<dbReference type="RefSeq" id="WP_037439315.1">
    <property type="nucleotide sequence ID" value="NZ_JNFF01000033.1"/>
</dbReference>
<feature type="signal peptide" evidence="3">
    <location>
        <begin position="1"/>
        <end position="17"/>
    </location>
</feature>
<name>A0A081PIR7_9SPHI</name>
<dbReference type="PANTHER" id="PTHR47199">
    <property type="entry name" value="PHOTOSYSTEM II STABILITY/ASSEMBLY FACTOR HCF136, CHLOROPLASTIC"/>
    <property type="match status" value="1"/>
</dbReference>
<dbReference type="CDD" id="cd15482">
    <property type="entry name" value="Sialidase_non-viral"/>
    <property type="match status" value="1"/>
</dbReference>
<evidence type="ECO:0000313" key="6">
    <source>
        <dbReference type="Proteomes" id="UP000028007"/>
    </source>
</evidence>
<feature type="chain" id="PRO_5001761851" evidence="3">
    <location>
        <begin position="18"/>
        <end position="338"/>
    </location>
</feature>
<dbReference type="InterPro" id="IPR015943">
    <property type="entry name" value="WD40/YVTN_repeat-like_dom_sf"/>
</dbReference>
<comment type="caution">
    <text evidence="5">The sequence shown here is derived from an EMBL/GenBank/DDBJ whole genome shotgun (WGS) entry which is preliminary data.</text>
</comment>
<evidence type="ECO:0000256" key="2">
    <source>
        <dbReference type="ARBA" id="ARBA00023276"/>
    </source>
</evidence>
<dbReference type="InterPro" id="IPR036278">
    <property type="entry name" value="Sialidase_sf"/>
</dbReference>
<gene>
    <name evidence="5" type="ORF">N180_05035</name>
</gene>
<dbReference type="GO" id="GO:0009523">
    <property type="term" value="C:photosystem II"/>
    <property type="evidence" value="ECO:0007669"/>
    <property type="project" value="UniProtKB-KW"/>
</dbReference>
<reference evidence="5 6" key="1">
    <citation type="journal article" date="1992" name="Int. J. Syst. Bacteriol.">
        <title>Sphingobacterium antarcticus sp. nov. a Psychrotrophic Bacterium from the Soils of Schirmacher Oasis, Antarctica.</title>
        <authorList>
            <person name="Shivaji S."/>
            <person name="Ray M.K."/>
            <person name="Rao N.S."/>
            <person name="Saiserr L."/>
            <person name="Jagannadham M.V."/>
            <person name="Kumar G.S."/>
            <person name="Reddy G."/>
            <person name="Bhargava P.M."/>
        </authorList>
    </citation>
    <scope>NUCLEOTIDE SEQUENCE [LARGE SCALE GENOMIC DNA]</scope>
    <source>
        <strain evidence="5 6">4BY</strain>
    </source>
</reference>
<keyword evidence="6" id="KW-1185">Reference proteome</keyword>
<dbReference type="AlphaFoldDB" id="A0A081PIR7"/>
<accession>A0A081PIR7</accession>
<keyword evidence="3" id="KW-0732">Signal</keyword>
<evidence type="ECO:0000313" key="5">
    <source>
        <dbReference type="EMBL" id="KEQ30590.1"/>
    </source>
</evidence>
<feature type="domain" description="Photosynthesis system II assembly factor Ycf48/Hcf136-like" evidence="4">
    <location>
        <begin position="34"/>
        <end position="110"/>
    </location>
</feature>
<keyword evidence="1" id="KW-0602">Photosynthesis</keyword>
<keyword evidence="2" id="KW-0604">Photosystem II</keyword>
<dbReference type="InterPro" id="IPR028203">
    <property type="entry name" value="PSII_CF48-like_dom"/>
</dbReference>
<dbReference type="Proteomes" id="UP000028007">
    <property type="component" value="Unassembled WGS sequence"/>
</dbReference>